<proteinExistence type="predicted"/>
<dbReference type="PRINTS" id="PR00412">
    <property type="entry name" value="EPOXHYDRLASE"/>
</dbReference>
<dbReference type="SUPFAM" id="SSF53474">
    <property type="entry name" value="alpha/beta-Hydrolases"/>
    <property type="match status" value="1"/>
</dbReference>
<reference evidence="4 5" key="1">
    <citation type="submission" date="2019-01" db="EMBL/GenBank/DDBJ databases">
        <title>Sequencing of cultivated peanut Arachis hypogaea provides insights into genome evolution and oil improvement.</title>
        <authorList>
            <person name="Chen X."/>
        </authorList>
    </citation>
    <scope>NUCLEOTIDE SEQUENCE [LARGE SCALE GENOMIC DNA]</scope>
    <source>
        <strain evidence="5">cv. Fuhuasheng</strain>
        <tissue evidence="4">Leaves</tissue>
    </source>
</reference>
<keyword evidence="5" id="KW-1185">Reference proteome</keyword>
<dbReference type="InterPro" id="IPR000639">
    <property type="entry name" value="Epox_hydrolase-like"/>
</dbReference>
<dbReference type="AlphaFoldDB" id="A0A445CNK0"/>
<dbReference type="STRING" id="3818.A0A445CNK0"/>
<feature type="domain" description="AB hydrolase-1" evidence="3">
    <location>
        <begin position="121"/>
        <end position="410"/>
    </location>
</feature>
<comment type="caution">
    <text evidence="4">The sequence shown here is derived from an EMBL/GenBank/DDBJ whole genome shotgun (WGS) entry which is preliminary data.</text>
</comment>
<dbReference type="Pfam" id="PF12697">
    <property type="entry name" value="Abhydrolase_6"/>
    <property type="match status" value="1"/>
</dbReference>
<feature type="compositionally biased region" description="Acidic residues" evidence="1">
    <location>
        <begin position="1"/>
        <end position="12"/>
    </location>
</feature>
<feature type="region of interest" description="Disordered" evidence="1">
    <location>
        <begin position="510"/>
        <end position="544"/>
    </location>
</feature>
<dbReference type="GO" id="GO:0003824">
    <property type="term" value="F:catalytic activity"/>
    <property type="evidence" value="ECO:0007669"/>
    <property type="project" value="InterPro"/>
</dbReference>
<dbReference type="PANTHER" id="PTHR43689">
    <property type="entry name" value="HYDROLASE"/>
    <property type="match status" value="1"/>
</dbReference>
<name>A0A445CNK0_ARAHY</name>
<evidence type="ECO:0000256" key="1">
    <source>
        <dbReference type="SAM" id="MobiDB-lite"/>
    </source>
</evidence>
<feature type="transmembrane region" description="Helical" evidence="2">
    <location>
        <begin position="43"/>
        <end position="61"/>
    </location>
</feature>
<evidence type="ECO:0000259" key="3">
    <source>
        <dbReference type="Pfam" id="PF12697"/>
    </source>
</evidence>
<evidence type="ECO:0000256" key="2">
    <source>
        <dbReference type="SAM" id="Phobius"/>
    </source>
</evidence>
<feature type="compositionally biased region" description="Basic residues" evidence="1">
    <location>
        <begin position="18"/>
        <end position="31"/>
    </location>
</feature>
<feature type="region of interest" description="Disordered" evidence="1">
    <location>
        <begin position="1"/>
        <end position="37"/>
    </location>
</feature>
<keyword evidence="2" id="KW-0472">Membrane</keyword>
<dbReference type="InterPro" id="IPR000073">
    <property type="entry name" value="AB_hydrolase_1"/>
</dbReference>
<evidence type="ECO:0000313" key="5">
    <source>
        <dbReference type="Proteomes" id="UP000289738"/>
    </source>
</evidence>
<gene>
    <name evidence="4" type="ORF">Ahy_A06g027397</name>
</gene>
<dbReference type="Proteomes" id="UP000289738">
    <property type="component" value="Chromosome A06"/>
</dbReference>
<keyword evidence="2" id="KW-0812">Transmembrane</keyword>
<dbReference type="InterPro" id="IPR029058">
    <property type="entry name" value="AB_hydrolase_fold"/>
</dbReference>
<protein>
    <recommendedName>
        <fullName evidence="3">AB hydrolase-1 domain-containing protein</fullName>
    </recommendedName>
</protein>
<evidence type="ECO:0000313" key="4">
    <source>
        <dbReference type="EMBL" id="RYR52489.1"/>
    </source>
</evidence>
<accession>A0A445CNK0</accession>
<feature type="compositionally biased region" description="Low complexity" evidence="1">
    <location>
        <begin position="523"/>
        <end position="544"/>
    </location>
</feature>
<organism evidence="4 5">
    <name type="scientific">Arachis hypogaea</name>
    <name type="common">Peanut</name>
    <dbReference type="NCBI Taxonomy" id="3818"/>
    <lineage>
        <taxon>Eukaryota</taxon>
        <taxon>Viridiplantae</taxon>
        <taxon>Streptophyta</taxon>
        <taxon>Embryophyta</taxon>
        <taxon>Tracheophyta</taxon>
        <taxon>Spermatophyta</taxon>
        <taxon>Magnoliopsida</taxon>
        <taxon>eudicotyledons</taxon>
        <taxon>Gunneridae</taxon>
        <taxon>Pentapetalae</taxon>
        <taxon>rosids</taxon>
        <taxon>fabids</taxon>
        <taxon>Fabales</taxon>
        <taxon>Fabaceae</taxon>
        <taxon>Papilionoideae</taxon>
        <taxon>50 kb inversion clade</taxon>
        <taxon>dalbergioids sensu lato</taxon>
        <taxon>Dalbergieae</taxon>
        <taxon>Pterocarpus clade</taxon>
        <taxon>Arachis</taxon>
    </lineage>
</organism>
<dbReference type="Gene3D" id="3.40.50.1820">
    <property type="entry name" value="alpha/beta hydrolase"/>
    <property type="match status" value="1"/>
</dbReference>
<keyword evidence="2" id="KW-1133">Transmembrane helix</keyword>
<sequence>MAIIKEEEEETEPQPQSSKKKIPPPKPRKPKSQPQSQSSPFSFFFYFTLSLSLIILYFLFFSSSLSSQDYKSWFLSLPTSIRHHYSNGRTVKVQPLPNHSPIELFTIQEPEPSPSTVSENILIVHGFGLSSYSYRHVLHSLASKGVRALAIDLPGNGFSDKSMEVTVEGINGVLGRFWYVYSEIKEKGVFWAFDQMVETGQIPYEEILARMSKRKVSKPIDLGPQEMGKVLGQVIDSLGLAPVHLLLHDSALGFTAPWISQNSHLVRSVTLVDPVSSTSGALPICVLEYPVVREVVLGFSLAFAKIVNMCCSKRIRVADADAQRLLLKGRDGEKAVVAIGKKLNYSFDIAEWGGSENLKTVPMQVLWSSGWSKEWSDEGNRVARALPQANFVTHSGGRWPQEDAPDEIAEKISEFILSLPKSVRKVEEEPIPEHIQKMFDEAKSGDHDHIHHHHDHDHHIDAHVYGAEYMDAYGLGEGHHHGDFRRHLTSKDVKFMEQIHQIALEFMRDEEVSKVVSNKKKNSALSSNETGSSGQSSTPMSSTP</sequence>
<dbReference type="EMBL" id="SDMP01000006">
    <property type="protein sequence ID" value="RYR52489.1"/>
    <property type="molecule type" value="Genomic_DNA"/>
</dbReference>
<dbReference type="PANTHER" id="PTHR43689:SF8">
    <property type="entry name" value="ALPHA_BETA-HYDROLASES SUPERFAMILY PROTEIN"/>
    <property type="match status" value="1"/>
</dbReference>